<dbReference type="SUPFAM" id="SSF56281">
    <property type="entry name" value="Metallo-hydrolase/oxidoreductase"/>
    <property type="match status" value="1"/>
</dbReference>
<sequence>MSCGWVSRHIGLIDTLGYGAKEAVAVYVVKGSEGAALIDAGYSPSWERVIKGLRELGVGLEEVNYLFLTHFHLDHAGASHKLLHHLPNATLIVHEGAIRHLIDPSRLVDAALAAFGDDLAPHIGDLKPIQPERIEPANETRYRLGGVDLEALFTPGHVPSHLSLYVEADEAVVTGDAVNVRYSSIPFPLPPASPPYYDVDNALKSLERIRALRPKILCTPHYGARVAGDRLFEEERRAISWWRDEVERMMDEGMDAEQITAGMRAKLLEQAGLKLQDLDGYARDILLTRLLKISVIGYMGFFMRRR</sequence>
<dbReference type="Gene3D" id="3.60.15.10">
    <property type="entry name" value="Ribonuclease Z/Hydroxyacylglutathione hydrolase-like"/>
    <property type="match status" value="1"/>
</dbReference>
<dbReference type="PANTHER" id="PTHR42951">
    <property type="entry name" value="METALLO-BETA-LACTAMASE DOMAIN-CONTAINING"/>
    <property type="match status" value="1"/>
</dbReference>
<dbReference type="InterPro" id="IPR001279">
    <property type="entry name" value="Metallo-B-lactamas"/>
</dbReference>
<reference evidence="2" key="1">
    <citation type="journal article" date="2020" name="ISME J.">
        <title>Gammaproteobacteria mediating utilization of methyl-, sulfur- and petroleum organic compounds in deep ocean hydrothermal plumes.</title>
        <authorList>
            <person name="Zhou Z."/>
            <person name="Liu Y."/>
            <person name="Pan J."/>
            <person name="Cron B.R."/>
            <person name="Toner B.M."/>
            <person name="Anantharaman K."/>
            <person name="Breier J.A."/>
            <person name="Dick G.J."/>
            <person name="Li M."/>
        </authorList>
    </citation>
    <scope>NUCLEOTIDE SEQUENCE</scope>
    <source>
        <strain evidence="2">SZUA-1515</strain>
    </source>
</reference>
<protein>
    <submittedName>
        <fullName evidence="2">MBL fold metallo-hydrolase</fullName>
    </submittedName>
</protein>
<dbReference type="EMBL" id="DQVM01000153">
    <property type="protein sequence ID" value="HIQ30440.1"/>
    <property type="molecule type" value="Genomic_DNA"/>
</dbReference>
<organism evidence="2 3">
    <name type="scientific">Caldiarchaeum subterraneum</name>
    <dbReference type="NCBI Taxonomy" id="311458"/>
    <lineage>
        <taxon>Archaea</taxon>
        <taxon>Nitrososphaerota</taxon>
        <taxon>Candidatus Caldarchaeales</taxon>
        <taxon>Candidatus Caldarchaeaceae</taxon>
        <taxon>Candidatus Caldarchaeum</taxon>
    </lineage>
</organism>
<evidence type="ECO:0000313" key="2">
    <source>
        <dbReference type="EMBL" id="HIQ30440.1"/>
    </source>
</evidence>
<dbReference type="SMART" id="SM00849">
    <property type="entry name" value="Lactamase_B"/>
    <property type="match status" value="1"/>
</dbReference>
<name>A0A833ED41_CALS0</name>
<dbReference type="AlphaFoldDB" id="A0A833ED41"/>
<proteinExistence type="predicted"/>
<comment type="caution">
    <text evidence="2">The sequence shown here is derived from an EMBL/GenBank/DDBJ whole genome shotgun (WGS) entry which is preliminary data.</text>
</comment>
<feature type="domain" description="Metallo-beta-lactamase" evidence="1">
    <location>
        <begin position="23"/>
        <end position="221"/>
    </location>
</feature>
<evidence type="ECO:0000259" key="1">
    <source>
        <dbReference type="SMART" id="SM00849"/>
    </source>
</evidence>
<evidence type="ECO:0000313" key="3">
    <source>
        <dbReference type="Proteomes" id="UP000608579"/>
    </source>
</evidence>
<dbReference type="InterPro" id="IPR036866">
    <property type="entry name" value="RibonucZ/Hydroxyglut_hydro"/>
</dbReference>
<dbReference type="GO" id="GO:0016787">
    <property type="term" value="F:hydrolase activity"/>
    <property type="evidence" value="ECO:0007669"/>
    <property type="project" value="UniProtKB-KW"/>
</dbReference>
<dbReference type="InterPro" id="IPR050855">
    <property type="entry name" value="NDM-1-like"/>
</dbReference>
<dbReference type="Pfam" id="PF00753">
    <property type="entry name" value="Lactamase_B"/>
    <property type="match status" value="1"/>
</dbReference>
<dbReference type="InterPro" id="IPR037482">
    <property type="entry name" value="ST1585_MBL-fold"/>
</dbReference>
<gene>
    <name evidence="2" type="ORF">EYH45_07775</name>
</gene>
<dbReference type="CDD" id="cd07726">
    <property type="entry name" value="ST1585-like_MBL-fold"/>
    <property type="match status" value="1"/>
</dbReference>
<keyword evidence="2" id="KW-0378">Hydrolase</keyword>
<dbReference type="Proteomes" id="UP000608579">
    <property type="component" value="Unassembled WGS sequence"/>
</dbReference>
<dbReference type="PANTHER" id="PTHR42951:SF22">
    <property type="entry name" value="METALLO BETA-LACTAMASE SUPERFAMILY LIPOPROTEIN"/>
    <property type="match status" value="1"/>
</dbReference>
<accession>A0A833ED41</accession>